<dbReference type="SMART" id="SM00320">
    <property type="entry name" value="WD40"/>
    <property type="match status" value="7"/>
</dbReference>
<name>A0A8S1MLS5_PARPR</name>
<dbReference type="PROSITE" id="PS50294">
    <property type="entry name" value="WD_REPEATS_REGION"/>
    <property type="match status" value="6"/>
</dbReference>
<dbReference type="PROSITE" id="PS50082">
    <property type="entry name" value="WD_REPEATS_2"/>
    <property type="match status" value="7"/>
</dbReference>
<accession>A0A8S1MLS5</accession>
<dbReference type="Pfam" id="PF00805">
    <property type="entry name" value="Pentapeptide"/>
    <property type="match status" value="1"/>
</dbReference>
<dbReference type="PANTHER" id="PTHR45333:SF1">
    <property type="entry name" value="CHROMOSOME UNDETERMINED SCAFFOLD_625, WHOLE GENOME SHOTGUN SEQUENCE"/>
    <property type="match status" value="1"/>
</dbReference>
<dbReference type="InterPro" id="IPR001646">
    <property type="entry name" value="5peptide_repeat"/>
</dbReference>
<dbReference type="OMA" id="SKENAMM"/>
<evidence type="ECO:0000313" key="2">
    <source>
        <dbReference type="EMBL" id="CAD8081408.1"/>
    </source>
</evidence>
<keyword evidence="3" id="KW-1185">Reference proteome</keyword>
<comment type="caution">
    <text evidence="2">The sequence shown here is derived from an EMBL/GenBank/DDBJ whole genome shotgun (WGS) entry which is preliminary data.</text>
</comment>
<dbReference type="AlphaFoldDB" id="A0A8S1MLS5"/>
<keyword evidence="1" id="KW-0853">WD repeat</keyword>
<gene>
    <name evidence="2" type="ORF">PPRIM_AZ9-3.1.T0650231</name>
</gene>
<dbReference type="EMBL" id="CAJJDM010000067">
    <property type="protein sequence ID" value="CAD8081408.1"/>
    <property type="molecule type" value="Genomic_DNA"/>
</dbReference>
<evidence type="ECO:0000256" key="1">
    <source>
        <dbReference type="PROSITE-ProRule" id="PRU00221"/>
    </source>
</evidence>
<dbReference type="Proteomes" id="UP000688137">
    <property type="component" value="Unassembled WGS sequence"/>
</dbReference>
<proteinExistence type="predicted"/>
<feature type="repeat" description="WD" evidence="1">
    <location>
        <begin position="606"/>
        <end position="647"/>
    </location>
</feature>
<feature type="repeat" description="WD" evidence="1">
    <location>
        <begin position="648"/>
        <end position="689"/>
    </location>
</feature>
<dbReference type="InterPro" id="IPR019775">
    <property type="entry name" value="WD40_repeat_CS"/>
</dbReference>
<dbReference type="PROSITE" id="PS00678">
    <property type="entry name" value="WD_REPEATS_1"/>
    <property type="match status" value="6"/>
</dbReference>
<dbReference type="InterPro" id="IPR001680">
    <property type="entry name" value="WD40_rpt"/>
</dbReference>
<feature type="repeat" description="WD" evidence="1">
    <location>
        <begin position="522"/>
        <end position="563"/>
    </location>
</feature>
<feature type="repeat" description="WD" evidence="1">
    <location>
        <begin position="564"/>
        <end position="605"/>
    </location>
</feature>
<feature type="repeat" description="WD" evidence="1">
    <location>
        <begin position="480"/>
        <end position="521"/>
    </location>
</feature>
<evidence type="ECO:0000313" key="3">
    <source>
        <dbReference type="Proteomes" id="UP000688137"/>
    </source>
</evidence>
<dbReference type="CDD" id="cd00200">
    <property type="entry name" value="WD40"/>
    <property type="match status" value="1"/>
</dbReference>
<dbReference type="PANTHER" id="PTHR45333">
    <property type="entry name" value="MEMBRANE PROTEIN-RELATED"/>
    <property type="match status" value="1"/>
</dbReference>
<organism evidence="2 3">
    <name type="scientific">Paramecium primaurelia</name>
    <dbReference type="NCBI Taxonomy" id="5886"/>
    <lineage>
        <taxon>Eukaryota</taxon>
        <taxon>Sar</taxon>
        <taxon>Alveolata</taxon>
        <taxon>Ciliophora</taxon>
        <taxon>Intramacronucleata</taxon>
        <taxon>Oligohymenophorea</taxon>
        <taxon>Peniculida</taxon>
        <taxon>Parameciidae</taxon>
        <taxon>Paramecium</taxon>
    </lineage>
</organism>
<reference evidence="2" key="1">
    <citation type="submission" date="2021-01" db="EMBL/GenBank/DDBJ databases">
        <authorList>
            <consortium name="Genoscope - CEA"/>
            <person name="William W."/>
        </authorList>
    </citation>
    <scope>NUCLEOTIDE SEQUENCE</scope>
</reference>
<dbReference type="Pfam" id="PF00400">
    <property type="entry name" value="WD40"/>
    <property type="match status" value="2"/>
</dbReference>
<protein>
    <submittedName>
        <fullName evidence="2">Uncharacterized protein</fullName>
    </submittedName>
</protein>
<feature type="repeat" description="WD" evidence="1">
    <location>
        <begin position="438"/>
        <end position="479"/>
    </location>
</feature>
<dbReference type="Pfam" id="PF25173">
    <property type="entry name" value="Beta-prop_WDR3_1st"/>
    <property type="match status" value="1"/>
</dbReference>
<feature type="repeat" description="WD" evidence="1">
    <location>
        <begin position="396"/>
        <end position="437"/>
    </location>
</feature>
<sequence>MICPQHINKPILLICLAPHTCQCSRKLCIECLPEHGVDVKYIVSNEKFQEMLRDKLKKFQDQETQTVGKQKQQFKNLHSKIKRRMKKNLMDFSVQLEQIYFAIDMQNQLFLNLILERDNLSESSQTDLEQLVSILEGTPLENWKKAKNSYLMKLQNVKKWWKLENNVWMKKQKKYQKEIDSLIKSVNQKEVYEEKKEFYDALASLKDIDVNIFNIIIEKALNAKISDILVFLSNEQNQQILEWQPDKQRDINLGRNNINKIISAIRNIQVHEFNQNDYSTEIHFITKKNLIQKISQDQIIIEFLKFLVHLTAIDNSFIQCGSNSLHILVDMKVNLTQQCFSNIRIKNTSLIGANLVRCNFNGSEFENVDISGMNLNGAQLLNCKWKNLRIQESNQLDSHSDQVISACFSPDGTTLASSSEDYSICLWNVQTGQLKFQLDRHTSAVLSLCYSPDGTTIAFGSADNFICLKDAKTGQQRFQLDGHTSAVLSLCFSPDNATLASGSKDKSILLWDVKTGQQRAKLNGHSDSVLSVCFSSDGTKLASGSEDKSVRLWDVKTGQQKAKLNGHKDYVLSVHFSPDDTALASGSWDSSIFIWDVETGKPKAKFIGHDQYIQSICFSPNGATLASGSSDKSIYLWDVKTGQVKAKLDGHTSTVYSVCFSPDGTRLASCSGDNSIRLWDVQASEELVSYKSYKDILAQFKTPQFQINLLLEAFTFITILLISKTPIFQAQGALVFKGEFTNQKGVNLISFLKSKSSIILENQFHLNSKQS</sequence>